<sequence length="385" mass="44179">MMKKQSFTHSRKPKFGMRKLSIGLASCMLGMMFLTTGHVSGEVVEVWPNGQNPNGKIEILSQTEHSEHLQKLRDIEDFQAQKQADHVRYTKWLDGVTVDEHEFRKIKEYDTEYYVTPLLSGKGYYDINKDFNQDSDKCAAAVAANMFHYWFDRNRDSINRFLSQSPGENGVIKLENEKTIEVSKFLETYRSDGDYLDKSPFFDLISNSFKGPVWANKLLDAYINGYGYIHKFAKNTPHSKNNNSKFNFFKKVFDGNLLTDIHQIFDYNTFSDKLSEALYTGKAIGLAYGPGDLRRSLGHIISVWGADLDDQNRVVAIYVTDSDDKKLTIGNERVGLKRYKVSSDDQGRARLTTRDKDNTGGEIRSIETLDMGTQEWADYFNKTEK</sequence>
<dbReference type="SMR" id="C7B615"/>
<gene>
    <name evidence="3" type="primary">ideE2</name>
</gene>
<dbReference type="InterPro" id="IPR015117">
    <property type="entry name" value="IdeS"/>
</dbReference>
<dbReference type="Pfam" id="PF09028">
    <property type="entry name" value="Mac-1"/>
    <property type="match status" value="1"/>
</dbReference>
<keyword evidence="1" id="KW-0732">Signal</keyword>
<name>C7B615_9STRE</name>
<evidence type="ECO:0000313" key="3">
    <source>
        <dbReference type="EMBL" id="ACU12335.1"/>
    </source>
</evidence>
<protein>
    <submittedName>
        <fullName evidence="3">IgG endopeptidase IdeE2</fullName>
    </submittedName>
</protein>
<dbReference type="GO" id="GO:0008233">
    <property type="term" value="F:peptidase activity"/>
    <property type="evidence" value="ECO:0007669"/>
    <property type="project" value="InterPro"/>
</dbReference>
<dbReference type="NCBIfam" id="TIGR01168">
    <property type="entry name" value="YSIRK_signal"/>
    <property type="match status" value="1"/>
</dbReference>
<dbReference type="Gene3D" id="3.90.70.10">
    <property type="entry name" value="Cysteine proteinases"/>
    <property type="match status" value="1"/>
</dbReference>
<evidence type="ECO:0000259" key="2">
    <source>
        <dbReference type="Pfam" id="PF09028"/>
    </source>
</evidence>
<reference evidence="3" key="1">
    <citation type="journal article" date="2009" name="FEMS Microbiol. Lett.">
        <title>Two novel IgG endopeptidases of Streptococcus equi.</title>
        <authorList>
            <person name="Hulting G."/>
            <person name="Flock M."/>
            <person name="Frykberg L."/>
            <person name="Lannergard J."/>
            <person name="Flock J.-I."/>
            <person name="Guss B."/>
        </authorList>
    </citation>
    <scope>NUCLEOTIDE SEQUENCE</scope>
    <source>
        <strain evidence="3">1866</strain>
    </source>
</reference>
<dbReference type="SUPFAM" id="SSF54001">
    <property type="entry name" value="Cysteine proteinases"/>
    <property type="match status" value="1"/>
</dbReference>
<proteinExistence type="predicted"/>
<dbReference type="InterPro" id="IPR038765">
    <property type="entry name" value="Papain-like_cys_pep_sf"/>
</dbReference>
<organism evidence="3">
    <name type="scientific">Streptococcus equi subsp. equi</name>
    <dbReference type="NCBI Taxonomy" id="148942"/>
    <lineage>
        <taxon>Bacteria</taxon>
        <taxon>Bacillati</taxon>
        <taxon>Bacillota</taxon>
        <taxon>Bacilli</taxon>
        <taxon>Lactobacillales</taxon>
        <taxon>Streptococcaceae</taxon>
        <taxon>Streptococcus</taxon>
    </lineage>
</organism>
<dbReference type="InterPro" id="IPR005877">
    <property type="entry name" value="YSIRK_signal_dom"/>
</dbReference>
<dbReference type="RefSeq" id="WP_142240678.1">
    <property type="nucleotide sequence ID" value="NZ_BTYB01000002.1"/>
</dbReference>
<accession>C7B615</accession>
<dbReference type="EMBL" id="FJ792821">
    <property type="protein sequence ID" value="ACU12335.1"/>
    <property type="molecule type" value="Genomic_DNA"/>
</dbReference>
<evidence type="ECO:0000256" key="1">
    <source>
        <dbReference type="ARBA" id="ARBA00022729"/>
    </source>
</evidence>
<dbReference type="AlphaFoldDB" id="C7B615"/>
<feature type="domain" description="Ig protease IdeS" evidence="2">
    <location>
        <begin position="101"/>
        <end position="376"/>
    </location>
</feature>